<dbReference type="STRING" id="864069.MicloDRAFT_00070070"/>
<evidence type="ECO:0000313" key="4">
    <source>
        <dbReference type="Proteomes" id="UP000003947"/>
    </source>
</evidence>
<dbReference type="GO" id="GO:0003677">
    <property type="term" value="F:DNA binding"/>
    <property type="evidence" value="ECO:0007669"/>
    <property type="project" value="InterPro"/>
</dbReference>
<name>I4YK62_9HYPH</name>
<dbReference type="PROSITE" id="PS51737">
    <property type="entry name" value="RECOMBINASE_DNA_BIND"/>
    <property type="match status" value="1"/>
</dbReference>
<gene>
    <name evidence="3" type="ORF">MicloDRAFT_00070070</name>
</gene>
<dbReference type="PANTHER" id="PTHR30461:SF23">
    <property type="entry name" value="DNA RECOMBINASE-RELATED"/>
    <property type="match status" value="1"/>
</dbReference>
<dbReference type="EMBL" id="JH660649">
    <property type="protein sequence ID" value="EIM24354.1"/>
    <property type="molecule type" value="Genomic_DNA"/>
</dbReference>
<sequence>MTAIFPKIEPRHLTRRAIVYIRQSTPRQVQNNQESTRRQYQLAERACQMGWAAPQVEVIDEDLGQSGASSHLRTGFQRLVAAIGLGEVGIILVTEVSRLSRRNSDWHRVIELCAVFRTLIADEDGVYCPQDPNDRLLLGVKGTLFAAELHILHARMRGNLLNKARRGELALRLPVGYRRLGDGTVVLDPDDEVRAVLIRIFERFALLRNGRAVQRYLADHGLKMPRLIQQGAEAGRIVWVRPTYQMIQQVLTSPVYAGVFVYGRRKQEISPGDPPVVTTRRCPVDEWDIVIPGVYPAYLSYDQYLLNRRSLQDNLYNFAAKRHGAPREGRALLQGLVICGRCGRRMSVSHGSDRLRYECRRAQIDYGAPLCQAFPISHLDRAAGEAFLEAVKPAALATTLEALAVLEHERQALDRQWQLRLERARYDVQRAQRQYDAIEPENRLVARTLETRWNAALETLEQLEQDYAVIRRTELLPLDGAEQQAVRHLAGDLPGLWHAGTTTAVDRKRLLRLVMSEVVVSVDPQHRRAEVVIVWSGGATSRHEVHCPPVGWHACTEPEVLARLRVLAEKYPDHQIAMWLNTEGFRTRTGKFWTYARVHSMRKQHGIPTLCPLQTQGAVQRADGLMPARTAAQRLGVSPSLLHVWVRHGVLDFDQHQTASRVWVRLNEDDLARLDGTSPIGYRLPRFAQVMADEHLSRDALWAKVRDRDYQAFRVPHGQVWEWHLRRLPGPAV</sequence>
<proteinExistence type="predicted"/>
<dbReference type="SUPFAM" id="SSF53041">
    <property type="entry name" value="Resolvase-like"/>
    <property type="match status" value="1"/>
</dbReference>
<dbReference type="Pfam" id="PF13408">
    <property type="entry name" value="Zn_ribbon_recom"/>
    <property type="match status" value="1"/>
</dbReference>
<dbReference type="InterPro" id="IPR025827">
    <property type="entry name" value="Zn_ribbon_recom_dom"/>
</dbReference>
<reference evidence="3 4" key="1">
    <citation type="submission" date="2012-02" db="EMBL/GenBank/DDBJ databases">
        <title>Improved High-Quality Draft sequence of Microvirga sp. WSM3557.</title>
        <authorList>
            <consortium name="US DOE Joint Genome Institute"/>
            <person name="Lucas S."/>
            <person name="Han J."/>
            <person name="Lapidus A."/>
            <person name="Cheng J.-F."/>
            <person name="Goodwin L."/>
            <person name="Pitluck S."/>
            <person name="Peters L."/>
            <person name="Zhang X."/>
            <person name="Detter J.C."/>
            <person name="Han C."/>
            <person name="Tapia R."/>
            <person name="Land M."/>
            <person name="Hauser L."/>
            <person name="Kyrpides N."/>
            <person name="Ivanova N."/>
            <person name="Pagani I."/>
            <person name="Brau L."/>
            <person name="Yates R."/>
            <person name="O'Hara G."/>
            <person name="Rui T."/>
            <person name="Howieson J."/>
            <person name="Reeve W."/>
            <person name="Woyke T."/>
        </authorList>
    </citation>
    <scope>NUCLEOTIDE SEQUENCE [LARGE SCALE GENOMIC DNA]</scope>
    <source>
        <strain evidence="3 4">WSM3557</strain>
    </source>
</reference>
<dbReference type="CDD" id="cd00338">
    <property type="entry name" value="Ser_Recombinase"/>
    <property type="match status" value="1"/>
</dbReference>
<evidence type="ECO:0000259" key="1">
    <source>
        <dbReference type="PROSITE" id="PS51736"/>
    </source>
</evidence>
<dbReference type="InterPro" id="IPR050639">
    <property type="entry name" value="SSR_resolvase"/>
</dbReference>
<dbReference type="SMART" id="SM00857">
    <property type="entry name" value="Resolvase"/>
    <property type="match status" value="1"/>
</dbReference>
<feature type="domain" description="Resolvase/invertase-type recombinase catalytic" evidence="1">
    <location>
        <begin position="16"/>
        <end position="167"/>
    </location>
</feature>
<dbReference type="InterPro" id="IPR036162">
    <property type="entry name" value="Resolvase-like_N_sf"/>
</dbReference>
<dbReference type="Proteomes" id="UP000003947">
    <property type="component" value="Unassembled WGS sequence"/>
</dbReference>
<organism evidence="3 4">
    <name type="scientific">Microvirga lotononidis</name>
    <dbReference type="NCBI Taxonomy" id="864069"/>
    <lineage>
        <taxon>Bacteria</taxon>
        <taxon>Pseudomonadati</taxon>
        <taxon>Pseudomonadota</taxon>
        <taxon>Alphaproteobacteria</taxon>
        <taxon>Hyphomicrobiales</taxon>
        <taxon>Methylobacteriaceae</taxon>
        <taxon>Microvirga</taxon>
    </lineage>
</organism>
<dbReference type="Gene3D" id="3.40.50.1390">
    <property type="entry name" value="Resolvase, N-terminal catalytic domain"/>
    <property type="match status" value="1"/>
</dbReference>
<dbReference type="HOGENOM" id="CLU_025318_2_0_5"/>
<dbReference type="InterPro" id="IPR006119">
    <property type="entry name" value="Resolv_N"/>
</dbReference>
<dbReference type="InterPro" id="IPR038109">
    <property type="entry name" value="DNA_bind_recomb_sf"/>
</dbReference>
<dbReference type="InterPro" id="IPR011109">
    <property type="entry name" value="DNA_bind_recombinase_dom"/>
</dbReference>
<dbReference type="Pfam" id="PF07508">
    <property type="entry name" value="Recombinase"/>
    <property type="match status" value="1"/>
</dbReference>
<dbReference type="AlphaFoldDB" id="I4YK62"/>
<feature type="domain" description="Recombinase" evidence="2">
    <location>
        <begin position="174"/>
        <end position="317"/>
    </location>
</feature>
<dbReference type="PANTHER" id="PTHR30461">
    <property type="entry name" value="DNA-INVERTASE FROM LAMBDOID PROPHAGE"/>
    <property type="match status" value="1"/>
</dbReference>
<dbReference type="Gene3D" id="3.90.1750.20">
    <property type="entry name" value="Putative Large Serine Recombinase, Chain B, Domain 2"/>
    <property type="match status" value="1"/>
</dbReference>
<dbReference type="OrthoDB" id="7977255at2"/>
<evidence type="ECO:0000313" key="3">
    <source>
        <dbReference type="EMBL" id="EIM24354.1"/>
    </source>
</evidence>
<dbReference type="PROSITE" id="PS51736">
    <property type="entry name" value="RECOMBINASES_3"/>
    <property type="match status" value="1"/>
</dbReference>
<dbReference type="Pfam" id="PF00239">
    <property type="entry name" value="Resolvase"/>
    <property type="match status" value="1"/>
</dbReference>
<dbReference type="GO" id="GO:0000150">
    <property type="term" value="F:DNA strand exchange activity"/>
    <property type="evidence" value="ECO:0007669"/>
    <property type="project" value="InterPro"/>
</dbReference>
<evidence type="ECO:0000259" key="2">
    <source>
        <dbReference type="PROSITE" id="PS51737"/>
    </source>
</evidence>
<keyword evidence="4" id="KW-1185">Reference proteome</keyword>
<dbReference type="PATRIC" id="fig|864069.3.peg.7505"/>
<dbReference type="eggNOG" id="COG1961">
    <property type="taxonomic scope" value="Bacteria"/>
</dbReference>
<dbReference type="RefSeq" id="WP_009495314.1">
    <property type="nucleotide sequence ID" value="NZ_CP141049.1"/>
</dbReference>
<accession>I4YK62</accession>
<protein>
    <submittedName>
        <fullName evidence="3">Site-specific recombinase, DNA invertase Pin</fullName>
    </submittedName>
</protein>